<proteinExistence type="predicted"/>
<evidence type="ECO:0000313" key="3">
    <source>
        <dbReference type="Proteomes" id="UP001443914"/>
    </source>
</evidence>
<feature type="signal peptide" evidence="1">
    <location>
        <begin position="1"/>
        <end position="17"/>
    </location>
</feature>
<name>A0AAW1K8K8_SAPOF</name>
<evidence type="ECO:0000256" key="1">
    <source>
        <dbReference type="SAM" id="SignalP"/>
    </source>
</evidence>
<keyword evidence="1" id="KW-0732">Signal</keyword>
<dbReference type="Proteomes" id="UP001443914">
    <property type="component" value="Unassembled WGS sequence"/>
</dbReference>
<sequence>MYLILLVMYCVVSACLAVIMEFEEDGCIVALVDVLRYVHTDVQPLL</sequence>
<evidence type="ECO:0000313" key="2">
    <source>
        <dbReference type="EMBL" id="KAK9714146.1"/>
    </source>
</evidence>
<organism evidence="2 3">
    <name type="scientific">Saponaria officinalis</name>
    <name type="common">Common soapwort</name>
    <name type="synonym">Lychnis saponaria</name>
    <dbReference type="NCBI Taxonomy" id="3572"/>
    <lineage>
        <taxon>Eukaryota</taxon>
        <taxon>Viridiplantae</taxon>
        <taxon>Streptophyta</taxon>
        <taxon>Embryophyta</taxon>
        <taxon>Tracheophyta</taxon>
        <taxon>Spermatophyta</taxon>
        <taxon>Magnoliopsida</taxon>
        <taxon>eudicotyledons</taxon>
        <taxon>Gunneridae</taxon>
        <taxon>Pentapetalae</taxon>
        <taxon>Caryophyllales</taxon>
        <taxon>Caryophyllaceae</taxon>
        <taxon>Caryophylleae</taxon>
        <taxon>Saponaria</taxon>
    </lineage>
</organism>
<protein>
    <submittedName>
        <fullName evidence="2">Uncharacterized protein</fullName>
    </submittedName>
</protein>
<gene>
    <name evidence="2" type="ORF">RND81_06G074600</name>
</gene>
<accession>A0AAW1K8K8</accession>
<comment type="caution">
    <text evidence="2">The sequence shown here is derived from an EMBL/GenBank/DDBJ whole genome shotgun (WGS) entry which is preliminary data.</text>
</comment>
<dbReference type="EMBL" id="JBDFQZ010000006">
    <property type="protein sequence ID" value="KAK9714146.1"/>
    <property type="molecule type" value="Genomic_DNA"/>
</dbReference>
<feature type="chain" id="PRO_5043362753" evidence="1">
    <location>
        <begin position="18"/>
        <end position="46"/>
    </location>
</feature>
<keyword evidence="3" id="KW-1185">Reference proteome</keyword>
<reference evidence="2" key="1">
    <citation type="submission" date="2024-03" db="EMBL/GenBank/DDBJ databases">
        <title>WGS assembly of Saponaria officinalis var. Norfolk2.</title>
        <authorList>
            <person name="Jenkins J."/>
            <person name="Shu S."/>
            <person name="Grimwood J."/>
            <person name="Barry K."/>
            <person name="Goodstein D."/>
            <person name="Schmutz J."/>
            <person name="Leebens-Mack J."/>
            <person name="Osbourn A."/>
        </authorList>
    </citation>
    <scope>NUCLEOTIDE SEQUENCE [LARGE SCALE GENOMIC DNA]</scope>
    <source>
        <strain evidence="2">JIC</strain>
    </source>
</reference>
<dbReference type="AlphaFoldDB" id="A0AAW1K8K8"/>